<proteinExistence type="predicted"/>
<feature type="region of interest" description="Disordered" evidence="1">
    <location>
        <begin position="23"/>
        <end position="60"/>
    </location>
</feature>
<evidence type="ECO:0000256" key="1">
    <source>
        <dbReference type="SAM" id="MobiDB-lite"/>
    </source>
</evidence>
<dbReference type="Proteomes" id="UP000267821">
    <property type="component" value="Unassembled WGS sequence"/>
</dbReference>
<name>A0A3N4L8Z5_9PEZI</name>
<organism evidence="2 3">
    <name type="scientific">Terfezia boudieri ATCC MYA-4762</name>
    <dbReference type="NCBI Taxonomy" id="1051890"/>
    <lineage>
        <taxon>Eukaryota</taxon>
        <taxon>Fungi</taxon>
        <taxon>Dikarya</taxon>
        <taxon>Ascomycota</taxon>
        <taxon>Pezizomycotina</taxon>
        <taxon>Pezizomycetes</taxon>
        <taxon>Pezizales</taxon>
        <taxon>Pezizaceae</taxon>
        <taxon>Terfezia</taxon>
    </lineage>
</organism>
<dbReference type="InParanoid" id="A0A3N4L8Z5"/>
<gene>
    <name evidence="2" type="ORF">L211DRAFT_431834</name>
</gene>
<dbReference type="AlphaFoldDB" id="A0A3N4L8Z5"/>
<evidence type="ECO:0000313" key="3">
    <source>
        <dbReference type="Proteomes" id="UP000267821"/>
    </source>
</evidence>
<feature type="compositionally biased region" description="Low complexity" evidence="1">
    <location>
        <begin position="41"/>
        <end position="59"/>
    </location>
</feature>
<dbReference type="EMBL" id="ML121855">
    <property type="protein sequence ID" value="RPB17929.1"/>
    <property type="molecule type" value="Genomic_DNA"/>
</dbReference>
<dbReference type="OrthoDB" id="5488358at2759"/>
<reference evidence="2 3" key="1">
    <citation type="journal article" date="2018" name="Nat. Ecol. Evol.">
        <title>Pezizomycetes genomes reveal the molecular basis of ectomycorrhizal truffle lifestyle.</title>
        <authorList>
            <person name="Murat C."/>
            <person name="Payen T."/>
            <person name="Noel B."/>
            <person name="Kuo A."/>
            <person name="Morin E."/>
            <person name="Chen J."/>
            <person name="Kohler A."/>
            <person name="Krizsan K."/>
            <person name="Balestrini R."/>
            <person name="Da Silva C."/>
            <person name="Montanini B."/>
            <person name="Hainaut M."/>
            <person name="Levati E."/>
            <person name="Barry K.W."/>
            <person name="Belfiori B."/>
            <person name="Cichocki N."/>
            <person name="Clum A."/>
            <person name="Dockter R.B."/>
            <person name="Fauchery L."/>
            <person name="Guy J."/>
            <person name="Iotti M."/>
            <person name="Le Tacon F."/>
            <person name="Lindquist E.A."/>
            <person name="Lipzen A."/>
            <person name="Malagnac F."/>
            <person name="Mello A."/>
            <person name="Molinier V."/>
            <person name="Miyauchi S."/>
            <person name="Poulain J."/>
            <person name="Riccioni C."/>
            <person name="Rubini A."/>
            <person name="Sitrit Y."/>
            <person name="Splivallo R."/>
            <person name="Traeger S."/>
            <person name="Wang M."/>
            <person name="Zifcakova L."/>
            <person name="Wipf D."/>
            <person name="Zambonelli A."/>
            <person name="Paolocci F."/>
            <person name="Nowrousian M."/>
            <person name="Ottonello S."/>
            <person name="Baldrian P."/>
            <person name="Spatafora J.W."/>
            <person name="Henrissat B."/>
            <person name="Nagy L.G."/>
            <person name="Aury J.M."/>
            <person name="Wincker P."/>
            <person name="Grigoriev I.V."/>
            <person name="Bonfante P."/>
            <person name="Martin F.M."/>
        </authorList>
    </citation>
    <scope>NUCLEOTIDE SEQUENCE [LARGE SCALE GENOMIC DNA]</scope>
    <source>
        <strain evidence="2 3">ATCC MYA-4762</strain>
    </source>
</reference>
<sequence length="148" mass="16103">MGGRKKKDSQLVQSSLTMPLVRLWDTLRGRSQSTSRKRGSNTDAGGTTSSGAQGSSVSAPIVQVSHSQASAEIVVQEAAPPQRKSALQVWAKALELAEKKLNKNNLPPFNLTNLTSQSAEENIEAVVKALNAVQEDDKKKRWSYTWRG</sequence>
<evidence type="ECO:0000313" key="2">
    <source>
        <dbReference type="EMBL" id="RPB17929.1"/>
    </source>
</evidence>
<protein>
    <submittedName>
        <fullName evidence="2">Uncharacterized protein</fullName>
    </submittedName>
</protein>
<accession>A0A3N4L8Z5</accession>
<keyword evidence="3" id="KW-1185">Reference proteome</keyword>
<feature type="non-terminal residue" evidence="2">
    <location>
        <position position="148"/>
    </location>
</feature>